<sequence length="145" mass="15570">MLRLIAPLISGIASGSVKSAVKRTRDQVICYAVVGFALIVALIFLCVTAFIALTWVVKPIFAGAILCGFWVGVALIALLIGRTIAAKRKKIYEKQLDEERGSLIVASVASAIPALFGNKKVLKIAIPLISIAALSLWNKSKHKKK</sequence>
<dbReference type="Proteomes" id="UP000008952">
    <property type="component" value="Unassembled WGS sequence"/>
</dbReference>
<evidence type="ECO:0000256" key="1">
    <source>
        <dbReference type="SAM" id="Phobius"/>
    </source>
</evidence>
<keyword evidence="1" id="KW-0472">Membrane</keyword>
<keyword evidence="1" id="KW-1133">Transmembrane helix</keyword>
<comment type="caution">
    <text evidence="2">The sequence shown here is derived from an EMBL/GenBank/DDBJ whole genome shotgun (WGS) entry which is preliminary data.</text>
</comment>
<accession>J0QZW8</accession>
<keyword evidence="1" id="KW-0812">Transmembrane</keyword>
<dbReference type="InterPro" id="IPR009937">
    <property type="entry name" value="Phage_holin_3_6"/>
</dbReference>
<organism evidence="2 3">
    <name type="scientific">Bartonella tamiae Th239</name>
    <dbReference type="NCBI Taxonomy" id="1094558"/>
    <lineage>
        <taxon>Bacteria</taxon>
        <taxon>Pseudomonadati</taxon>
        <taxon>Pseudomonadota</taxon>
        <taxon>Alphaproteobacteria</taxon>
        <taxon>Hyphomicrobiales</taxon>
        <taxon>Bartonellaceae</taxon>
        <taxon>Bartonella</taxon>
    </lineage>
</organism>
<dbReference type="Pfam" id="PF07332">
    <property type="entry name" value="Phage_holin_3_6"/>
    <property type="match status" value="1"/>
</dbReference>
<dbReference type="eggNOG" id="ENOG502ZG4E">
    <property type="taxonomic scope" value="Bacteria"/>
</dbReference>
<dbReference type="HOGENOM" id="CLU_1783080_0_0_5"/>
<keyword evidence="3" id="KW-1185">Reference proteome</keyword>
<dbReference type="EMBL" id="AIMB01000001">
    <property type="protein sequence ID" value="EJF91726.1"/>
    <property type="molecule type" value="Genomic_DNA"/>
</dbReference>
<gene>
    <name evidence="2" type="ORF">ME5_00105</name>
</gene>
<feature type="transmembrane region" description="Helical" evidence="1">
    <location>
        <begin position="59"/>
        <end position="80"/>
    </location>
</feature>
<evidence type="ECO:0000313" key="3">
    <source>
        <dbReference type="Proteomes" id="UP000008952"/>
    </source>
</evidence>
<reference evidence="2 3" key="1">
    <citation type="submission" date="2012-03" db="EMBL/GenBank/DDBJ databases">
        <title>The Genome Sequence of Bartonella tamiae Th239.</title>
        <authorList>
            <consortium name="The Broad Institute Genome Sequencing Platform"/>
            <consortium name="The Broad Institute Genome Sequencing Center for Infectious Disease"/>
            <person name="Feldgarden M."/>
            <person name="Kirby J."/>
            <person name="Kosoy M."/>
            <person name="Birtles R."/>
            <person name="Probert W.S."/>
            <person name="Chiaraviglio L."/>
            <person name="Young S.K."/>
            <person name="Zeng Q."/>
            <person name="Gargeya S."/>
            <person name="Fitzgerald M."/>
            <person name="Haas B."/>
            <person name="Abouelleil A."/>
            <person name="Alvarado L."/>
            <person name="Arachchi H.M."/>
            <person name="Berlin A."/>
            <person name="Chapman S.B."/>
            <person name="Gearin G."/>
            <person name="Goldberg J."/>
            <person name="Griggs A."/>
            <person name="Gujja S."/>
            <person name="Hansen M."/>
            <person name="Heiman D."/>
            <person name="Howarth C."/>
            <person name="Larimer J."/>
            <person name="Lui A."/>
            <person name="MacDonald P.J.P."/>
            <person name="McCowen C."/>
            <person name="Montmayeur A."/>
            <person name="Murphy C."/>
            <person name="Neiman D."/>
            <person name="Pearson M."/>
            <person name="Priest M."/>
            <person name="Roberts A."/>
            <person name="Saif S."/>
            <person name="Shea T."/>
            <person name="Sisk P."/>
            <person name="Stolte C."/>
            <person name="Sykes S."/>
            <person name="Wortman J."/>
            <person name="Nusbaum C."/>
            <person name="Birren B."/>
        </authorList>
    </citation>
    <scope>NUCLEOTIDE SEQUENCE [LARGE SCALE GENOMIC DNA]</scope>
    <source>
        <strain evidence="2 3">Th239</strain>
    </source>
</reference>
<evidence type="ECO:0008006" key="4">
    <source>
        <dbReference type="Google" id="ProtNLM"/>
    </source>
</evidence>
<dbReference type="STRING" id="1094558.ME5_00105"/>
<dbReference type="RefSeq" id="WP_008037414.1">
    <property type="nucleotide sequence ID" value="NZ_JH725147.1"/>
</dbReference>
<dbReference type="OrthoDB" id="7926304at2"/>
<dbReference type="PATRIC" id="fig|1094558.3.peg.112"/>
<dbReference type="AlphaFoldDB" id="J0QZW8"/>
<name>J0QZW8_9HYPH</name>
<protein>
    <recommendedName>
        <fullName evidence="4">Phage holin family protein</fullName>
    </recommendedName>
</protein>
<evidence type="ECO:0000313" key="2">
    <source>
        <dbReference type="EMBL" id="EJF91726.1"/>
    </source>
</evidence>
<proteinExistence type="predicted"/>
<feature type="transmembrane region" description="Helical" evidence="1">
    <location>
        <begin position="28"/>
        <end position="53"/>
    </location>
</feature>